<dbReference type="InterPro" id="IPR000836">
    <property type="entry name" value="PRTase_dom"/>
</dbReference>
<name>A0A2W2AY41_9BACT</name>
<comment type="caution">
    <text evidence="3">The sequence shown here is derived from an EMBL/GenBank/DDBJ whole genome shotgun (WGS) entry which is preliminary data.</text>
</comment>
<keyword evidence="2" id="KW-0472">Membrane</keyword>
<feature type="transmembrane region" description="Helical" evidence="2">
    <location>
        <begin position="12"/>
        <end position="29"/>
    </location>
</feature>
<accession>A0A2W2AY41</accession>
<protein>
    <recommendedName>
        <fullName evidence="5">Phosphoribosyltransferase domain-containing protein</fullName>
    </recommendedName>
</protein>
<gene>
    <name evidence="3" type="ORF">DN068_12135</name>
</gene>
<evidence type="ECO:0000313" key="3">
    <source>
        <dbReference type="EMBL" id="PZF72608.1"/>
    </source>
</evidence>
<keyword evidence="2" id="KW-0812">Transmembrane</keyword>
<organism evidence="3 4">
    <name type="scientific">Taibaiella soli</name>
    <dbReference type="NCBI Taxonomy" id="1649169"/>
    <lineage>
        <taxon>Bacteria</taxon>
        <taxon>Pseudomonadati</taxon>
        <taxon>Bacteroidota</taxon>
        <taxon>Chitinophagia</taxon>
        <taxon>Chitinophagales</taxon>
        <taxon>Chitinophagaceae</taxon>
        <taxon>Taibaiella</taxon>
    </lineage>
</organism>
<proteinExistence type="predicted"/>
<dbReference type="Proteomes" id="UP000248745">
    <property type="component" value="Unassembled WGS sequence"/>
</dbReference>
<keyword evidence="2" id="KW-1133">Transmembrane helix</keyword>
<feature type="transmembrane region" description="Helical" evidence="2">
    <location>
        <begin position="35"/>
        <end position="51"/>
    </location>
</feature>
<keyword evidence="4" id="KW-1185">Reference proteome</keyword>
<sequence>MAFVHSGNNHSTVMPLIFLLIPTVFLQPASNDGSAALFILVLFALMFWYIVRGRRRSVDGSKKSDNFQQSRKAEPDKYGTGSASTAANKSESDIQLLKDNSQKQKKLNSDDAFWDNPLVKPAVKRNVQFSYLTIAAFKEKLGIASFDVVRNPNTGKLFVSTSKGYYRCQRDIDLTNPANLKFLIVNGDFNECCLVNVDDTGKNRQSMRSVELEEQPDYFQLLKDNPQWQDQLNLEHTHLDNIIEKSFEVPAAEVAKNRTDEVPVPADEHIFPKDLTKKKWCLITPSVGSVDVEFKENGNFYFFAELTGNTWRIVDDKLFLDFDGIGIGIGHVFNLDRIGGFIFGKKGRPEHFQLKKKSCDELERTSTIPENSQGTNSTNLEFEFVGTKWKIRNHDVDIRDGILEFLPDGVLKYGNILKSGWSFAAGILALTVNSGYCAYLGVLKNESVITGTAKNIKGETWKFDIEKIISEKDPLPTIGSASQTRVETSVLSAFAVESNSAHGYNWRALWHYYPVNKFHYASLGSSDLENRNHVFKFKDGEAPGMYATKMSKALLSTYGKDYLKTKTLLIVPASSKDKTERRFKLFCSKLCELTGLINGYEILTNNDKEKKPKHLGGDGGIIPYVKLTESISGRKILVIDDVRTSGRSSNDIYNLLKSNGASEIEFIYFARTVSTL</sequence>
<dbReference type="AlphaFoldDB" id="A0A2W2AY41"/>
<reference evidence="3 4" key="1">
    <citation type="submission" date="2018-06" db="EMBL/GenBank/DDBJ databases">
        <title>Mucibacter soli gen. nov., sp. nov., a new member of the family Chitinophagaceae producing mucin.</title>
        <authorList>
            <person name="Kim M.-K."/>
            <person name="Park S."/>
            <person name="Kim T.-S."/>
            <person name="Joung Y."/>
            <person name="Han J.-H."/>
            <person name="Kim S.B."/>
        </authorList>
    </citation>
    <scope>NUCLEOTIDE SEQUENCE [LARGE SCALE GENOMIC DNA]</scope>
    <source>
        <strain evidence="3 4">R1-15</strain>
    </source>
</reference>
<evidence type="ECO:0000256" key="1">
    <source>
        <dbReference type="SAM" id="MobiDB-lite"/>
    </source>
</evidence>
<evidence type="ECO:0000313" key="4">
    <source>
        <dbReference type="Proteomes" id="UP000248745"/>
    </source>
</evidence>
<evidence type="ECO:0008006" key="5">
    <source>
        <dbReference type="Google" id="ProtNLM"/>
    </source>
</evidence>
<feature type="compositionally biased region" description="Basic and acidic residues" evidence="1">
    <location>
        <begin position="59"/>
        <end position="77"/>
    </location>
</feature>
<dbReference type="EMBL" id="QKTW01000017">
    <property type="protein sequence ID" value="PZF72608.1"/>
    <property type="molecule type" value="Genomic_DNA"/>
</dbReference>
<feature type="region of interest" description="Disordered" evidence="1">
    <location>
        <begin position="59"/>
        <end position="94"/>
    </location>
</feature>
<dbReference type="InterPro" id="IPR029057">
    <property type="entry name" value="PRTase-like"/>
</dbReference>
<dbReference type="SUPFAM" id="SSF53271">
    <property type="entry name" value="PRTase-like"/>
    <property type="match status" value="1"/>
</dbReference>
<dbReference type="CDD" id="cd06223">
    <property type="entry name" value="PRTases_typeI"/>
    <property type="match status" value="1"/>
</dbReference>
<evidence type="ECO:0000256" key="2">
    <source>
        <dbReference type="SAM" id="Phobius"/>
    </source>
</evidence>
<dbReference type="Gene3D" id="3.40.50.2020">
    <property type="match status" value="1"/>
</dbReference>